<dbReference type="InterPro" id="IPR005341">
    <property type="entry name" value="Tim16"/>
</dbReference>
<dbReference type="Gene3D" id="1.10.287.110">
    <property type="entry name" value="DnaJ domain"/>
    <property type="match status" value="1"/>
</dbReference>
<feature type="signal peptide" evidence="9">
    <location>
        <begin position="1"/>
        <end position="20"/>
    </location>
</feature>
<keyword evidence="7" id="KW-0496">Mitochondrion</keyword>
<sequence>MAKYLAQITVMGTWLGRAFAWALWHEFAARQAAGDAQVLTGHLSTQASNLSGLSILDPKETQKNYKHLFKVNSKSVGGSFYLQSKAVRAKEQSTLMKNSESWGQIHNDREGIFLMSSSPTSSL</sequence>
<organism evidence="10 11">
    <name type="scientific">Sus scrofa</name>
    <name type="common">Pig</name>
    <dbReference type="NCBI Taxonomy" id="9823"/>
    <lineage>
        <taxon>Eukaryota</taxon>
        <taxon>Metazoa</taxon>
        <taxon>Chordata</taxon>
        <taxon>Craniata</taxon>
        <taxon>Vertebrata</taxon>
        <taxon>Euteleostomi</taxon>
        <taxon>Mammalia</taxon>
        <taxon>Eutheria</taxon>
        <taxon>Laurasiatheria</taxon>
        <taxon>Artiodactyla</taxon>
        <taxon>Suina</taxon>
        <taxon>Suidae</taxon>
        <taxon>Sus</taxon>
    </lineage>
</organism>
<comment type="subcellular location">
    <subcellularLocation>
        <location evidence="1">Mitochondrion inner membrane</location>
        <topology evidence="1">Peripheral membrane protein</topology>
    </subcellularLocation>
</comment>
<dbReference type="Pfam" id="PF03656">
    <property type="entry name" value="Pam16"/>
    <property type="match status" value="1"/>
</dbReference>
<evidence type="ECO:0000256" key="4">
    <source>
        <dbReference type="ARBA" id="ARBA00022792"/>
    </source>
</evidence>
<comment type="similarity">
    <text evidence="2">Belongs to the TIM16/PAM16 family.</text>
</comment>
<evidence type="ECO:0000256" key="1">
    <source>
        <dbReference type="ARBA" id="ARBA00004637"/>
    </source>
</evidence>
<evidence type="ECO:0000256" key="9">
    <source>
        <dbReference type="SAM" id="SignalP"/>
    </source>
</evidence>
<name>A0A4X1U167_PIG</name>
<keyword evidence="9" id="KW-0732">Signal</keyword>
<reference evidence="10 11" key="1">
    <citation type="submission" date="2017-08" db="EMBL/GenBank/DDBJ databases">
        <title>USMARCv1.0.</title>
        <authorList>
            <person name="Hannum G.I."/>
            <person name="Koren S."/>
            <person name="Schroeder S.G."/>
            <person name="Chin S.C."/>
            <person name="Nonneman D.J."/>
            <person name="Becker S.A."/>
            <person name="Rosen B.D."/>
            <person name="Bickhart D.M."/>
            <person name="Putnam N.H."/>
            <person name="Green R.E."/>
            <person name="Tuggle C.K."/>
            <person name="Liu H."/>
            <person name="Rohrer G.A."/>
            <person name="Warr A."/>
            <person name="Hall R."/>
            <person name="Kim K."/>
            <person name="Hume D.A."/>
            <person name="Talbot R."/>
            <person name="Chow W."/>
            <person name="Howe K."/>
            <person name="Schwartz A.S."/>
            <person name="Watson M."/>
            <person name="Archibald A.L."/>
            <person name="Phillippy A.M."/>
            <person name="Smith T.P.L."/>
        </authorList>
    </citation>
    <scope>NUCLEOTIDE SEQUENCE [LARGE SCALE GENOMIC DNA]</scope>
</reference>
<evidence type="ECO:0000256" key="8">
    <source>
        <dbReference type="ARBA" id="ARBA00023136"/>
    </source>
</evidence>
<evidence type="ECO:0000313" key="10">
    <source>
        <dbReference type="Ensembl" id="ENSSSCP00070021532.1"/>
    </source>
</evidence>
<reference evidence="10" key="2">
    <citation type="submission" date="2025-08" db="UniProtKB">
        <authorList>
            <consortium name="Ensembl"/>
        </authorList>
    </citation>
    <scope>IDENTIFICATION</scope>
</reference>
<evidence type="ECO:0000256" key="6">
    <source>
        <dbReference type="ARBA" id="ARBA00023010"/>
    </source>
</evidence>
<dbReference type="GO" id="GO:0005744">
    <property type="term" value="C:TIM23 mitochondrial import inner membrane translocase complex"/>
    <property type="evidence" value="ECO:0007669"/>
    <property type="project" value="InterPro"/>
</dbReference>
<evidence type="ECO:0000256" key="3">
    <source>
        <dbReference type="ARBA" id="ARBA00022448"/>
    </source>
</evidence>
<dbReference type="InterPro" id="IPR036869">
    <property type="entry name" value="J_dom_sf"/>
</dbReference>
<proteinExistence type="inferred from homology"/>
<keyword evidence="4" id="KW-0999">Mitochondrion inner membrane</keyword>
<evidence type="ECO:0000313" key="11">
    <source>
        <dbReference type="Proteomes" id="UP000314985"/>
    </source>
</evidence>
<evidence type="ECO:0000256" key="7">
    <source>
        <dbReference type="ARBA" id="ARBA00023128"/>
    </source>
</evidence>
<keyword evidence="6" id="KW-0811">Translocation</keyword>
<evidence type="ECO:0000256" key="5">
    <source>
        <dbReference type="ARBA" id="ARBA00022927"/>
    </source>
</evidence>
<accession>A0A4X1U167</accession>
<dbReference type="PANTHER" id="PTHR12388:SF0">
    <property type="entry name" value="MITOCHONDRIAL IMPORT INNER MEMBRANE TRANSLOCASE SUBUNIT TIM16"/>
    <property type="match status" value="1"/>
</dbReference>
<keyword evidence="5" id="KW-0653">Protein transport</keyword>
<dbReference type="PANTHER" id="PTHR12388">
    <property type="entry name" value="MITOCHONDRIA ASSOCIATED GRANULOCYTE MACROPHAGE CSF SIGNALING MOLECULE"/>
    <property type="match status" value="1"/>
</dbReference>
<dbReference type="Ensembl" id="ENSSSCT00070025941.1">
    <property type="protein sequence ID" value="ENSSSCP00070021532.1"/>
    <property type="gene ID" value="ENSSSCG00070013313.1"/>
</dbReference>
<evidence type="ECO:0000256" key="2">
    <source>
        <dbReference type="ARBA" id="ARBA00008817"/>
    </source>
</evidence>
<dbReference type="AlphaFoldDB" id="A0A4X1U167"/>
<keyword evidence="8" id="KW-0472">Membrane</keyword>
<keyword evidence="3" id="KW-0813">Transport</keyword>
<dbReference type="Proteomes" id="UP000314985">
    <property type="component" value="Chromosome 15"/>
</dbReference>
<feature type="chain" id="PRO_5021333078" evidence="9">
    <location>
        <begin position="21"/>
        <end position="123"/>
    </location>
</feature>
<protein>
    <submittedName>
        <fullName evidence="10">Uncharacterized protein</fullName>
    </submittedName>
</protein>
<dbReference type="GO" id="GO:0030150">
    <property type="term" value="P:protein import into mitochondrial matrix"/>
    <property type="evidence" value="ECO:0007669"/>
    <property type="project" value="InterPro"/>
</dbReference>